<accession>X6MQM9</accession>
<proteinExistence type="predicted"/>
<comment type="caution">
    <text evidence="1">The sequence shown here is derived from an EMBL/GenBank/DDBJ whole genome shotgun (WGS) entry which is preliminary data.</text>
</comment>
<evidence type="ECO:0000313" key="1">
    <source>
        <dbReference type="EMBL" id="ETO15365.1"/>
    </source>
</evidence>
<name>X6MQM9_RETFI</name>
<evidence type="ECO:0000313" key="2">
    <source>
        <dbReference type="Proteomes" id="UP000023152"/>
    </source>
</evidence>
<gene>
    <name evidence="1" type="ORF">RFI_21998</name>
</gene>
<reference evidence="1 2" key="1">
    <citation type="journal article" date="2013" name="Curr. Biol.">
        <title>The Genome of the Foraminiferan Reticulomyxa filosa.</title>
        <authorList>
            <person name="Glockner G."/>
            <person name="Hulsmann N."/>
            <person name="Schleicher M."/>
            <person name="Noegel A.A."/>
            <person name="Eichinger L."/>
            <person name="Gallinger C."/>
            <person name="Pawlowski J."/>
            <person name="Sierra R."/>
            <person name="Euteneuer U."/>
            <person name="Pillet L."/>
            <person name="Moustafa A."/>
            <person name="Platzer M."/>
            <person name="Groth M."/>
            <person name="Szafranski K."/>
            <person name="Schliwa M."/>
        </authorList>
    </citation>
    <scope>NUCLEOTIDE SEQUENCE [LARGE SCALE GENOMIC DNA]</scope>
</reference>
<dbReference type="AlphaFoldDB" id="X6MQM9"/>
<dbReference type="EMBL" id="ASPP01019200">
    <property type="protein sequence ID" value="ETO15365.1"/>
    <property type="molecule type" value="Genomic_DNA"/>
</dbReference>
<dbReference type="Proteomes" id="UP000023152">
    <property type="component" value="Unassembled WGS sequence"/>
</dbReference>
<protein>
    <submittedName>
        <fullName evidence="1">Uncharacterized protein</fullName>
    </submittedName>
</protein>
<sequence length="331" mass="38049">MPGLKILVLEDLSQEGLHYSENLLHNLKEKGKVEVRHRKNYTVYSTSGSGKSEENEEEKVGNETDWFVFNNWKSCANVHLLTRMMDVSDIILFSMDDSICKWMEHIGTSLCEKGGKQVLWKEMFSKQKAFQNSKVLAKYWLHKLQMELGRIHFNFPLNTKQTASHVDTSAGASGSNVAASRPSSQKLIVVHVHPKFTDFHENNCLLEPEQVTRENVQGYLRLWLVGSTLWSQIPLITSTTTRHVCQDLFKWISVHCCSISSDSIFYNKELITMSIFECFIPSYVHQAKSIFFFAKNYILYTYTSHARYTYTSLCITFAVLSLGGGERKKKE</sequence>
<organism evidence="1 2">
    <name type="scientific">Reticulomyxa filosa</name>
    <dbReference type="NCBI Taxonomy" id="46433"/>
    <lineage>
        <taxon>Eukaryota</taxon>
        <taxon>Sar</taxon>
        <taxon>Rhizaria</taxon>
        <taxon>Retaria</taxon>
        <taxon>Foraminifera</taxon>
        <taxon>Monothalamids</taxon>
        <taxon>Reticulomyxidae</taxon>
        <taxon>Reticulomyxa</taxon>
    </lineage>
</organism>
<keyword evidence="2" id="KW-1185">Reference proteome</keyword>